<dbReference type="PANTHER" id="PTHR47947">
    <property type="entry name" value="CYTOCHROME P450 82C3-RELATED"/>
    <property type="match status" value="1"/>
</dbReference>
<keyword evidence="1" id="KW-0349">Heme</keyword>
<evidence type="ECO:0000313" key="7">
    <source>
        <dbReference type="Proteomes" id="UP001443914"/>
    </source>
</evidence>
<keyword evidence="2" id="KW-0479">Metal-binding</keyword>
<evidence type="ECO:0000256" key="5">
    <source>
        <dbReference type="ARBA" id="ARBA00023033"/>
    </source>
</evidence>
<dbReference type="InterPro" id="IPR050651">
    <property type="entry name" value="Plant_Cytochrome_P450_Monoox"/>
</dbReference>
<keyword evidence="7" id="KW-1185">Reference proteome</keyword>
<gene>
    <name evidence="6" type="ORF">RND81_01G154100</name>
</gene>
<dbReference type="Proteomes" id="UP001443914">
    <property type="component" value="Unassembled WGS sequence"/>
</dbReference>
<accession>A0AAW1NEY7</accession>
<comment type="caution">
    <text evidence="6">The sequence shown here is derived from an EMBL/GenBank/DDBJ whole genome shotgun (WGS) entry which is preliminary data.</text>
</comment>
<evidence type="ECO:0000313" key="6">
    <source>
        <dbReference type="EMBL" id="KAK9757294.1"/>
    </source>
</evidence>
<dbReference type="SUPFAM" id="SSF48264">
    <property type="entry name" value="Cytochrome P450"/>
    <property type="match status" value="1"/>
</dbReference>
<sequence>MLGFSPYGPYWREMRKIVTVELLSNRRLEEFKHVKMYEVRSAMKVAYDNYRKSEFGSMSIMPVEMKCWFNDVSLNNIVRLIAGKSLKEFYQGEEYNKISKALRDFFELAAAFVPADVIPFLRWLDIGGYEKTMKNVAKDIGDVAQQWLEKHKRRNVPEEVQKKQDFMNVLLRIFETPRKSSSNFEADVIIKATSTAMILAATDTTAVTLTRALSLLLNNKDVLKKTQAELDSFVGKERKVDESDLKNLVYLQAVLKEKMRLYPAGPLSLPRESIEDCTVNGYHIPKGTHLYVNLYKIHRDPETWQDPYEFHPERFLTTHKDYDVRGQNYDYLAFGSGRRILSRNIFCA</sequence>
<evidence type="ECO:0008006" key="8">
    <source>
        <dbReference type="Google" id="ProtNLM"/>
    </source>
</evidence>
<reference evidence="6" key="1">
    <citation type="submission" date="2024-03" db="EMBL/GenBank/DDBJ databases">
        <title>WGS assembly of Saponaria officinalis var. Norfolk2.</title>
        <authorList>
            <person name="Jenkins J."/>
            <person name="Shu S."/>
            <person name="Grimwood J."/>
            <person name="Barry K."/>
            <person name="Goodstein D."/>
            <person name="Schmutz J."/>
            <person name="Leebens-Mack J."/>
            <person name="Osbourn A."/>
        </authorList>
    </citation>
    <scope>NUCLEOTIDE SEQUENCE [LARGE SCALE GENOMIC DNA]</scope>
    <source>
        <strain evidence="6">JIC</strain>
    </source>
</reference>
<keyword evidence="4" id="KW-0408">Iron</keyword>
<dbReference type="InterPro" id="IPR036396">
    <property type="entry name" value="Cyt_P450_sf"/>
</dbReference>
<organism evidence="6 7">
    <name type="scientific">Saponaria officinalis</name>
    <name type="common">Common soapwort</name>
    <name type="synonym">Lychnis saponaria</name>
    <dbReference type="NCBI Taxonomy" id="3572"/>
    <lineage>
        <taxon>Eukaryota</taxon>
        <taxon>Viridiplantae</taxon>
        <taxon>Streptophyta</taxon>
        <taxon>Embryophyta</taxon>
        <taxon>Tracheophyta</taxon>
        <taxon>Spermatophyta</taxon>
        <taxon>Magnoliopsida</taxon>
        <taxon>eudicotyledons</taxon>
        <taxon>Gunneridae</taxon>
        <taxon>Pentapetalae</taxon>
        <taxon>Caryophyllales</taxon>
        <taxon>Caryophyllaceae</taxon>
        <taxon>Caryophylleae</taxon>
        <taxon>Saponaria</taxon>
    </lineage>
</organism>
<keyword evidence="5" id="KW-0503">Monooxygenase</keyword>
<dbReference type="InterPro" id="IPR002401">
    <property type="entry name" value="Cyt_P450_E_grp-I"/>
</dbReference>
<dbReference type="GO" id="GO:0016705">
    <property type="term" value="F:oxidoreductase activity, acting on paired donors, with incorporation or reduction of molecular oxygen"/>
    <property type="evidence" value="ECO:0007669"/>
    <property type="project" value="InterPro"/>
</dbReference>
<dbReference type="PRINTS" id="PR00463">
    <property type="entry name" value="EP450I"/>
</dbReference>
<dbReference type="GO" id="GO:0005506">
    <property type="term" value="F:iron ion binding"/>
    <property type="evidence" value="ECO:0007669"/>
    <property type="project" value="InterPro"/>
</dbReference>
<dbReference type="Gene3D" id="1.10.630.10">
    <property type="entry name" value="Cytochrome P450"/>
    <property type="match status" value="1"/>
</dbReference>
<dbReference type="AlphaFoldDB" id="A0AAW1NEY7"/>
<dbReference type="InterPro" id="IPR001128">
    <property type="entry name" value="Cyt_P450"/>
</dbReference>
<protein>
    <recommendedName>
        <fullName evidence="8">Cytochrome P450</fullName>
    </recommendedName>
</protein>
<dbReference type="PRINTS" id="PR00385">
    <property type="entry name" value="P450"/>
</dbReference>
<evidence type="ECO:0000256" key="4">
    <source>
        <dbReference type="ARBA" id="ARBA00023004"/>
    </source>
</evidence>
<proteinExistence type="predicted"/>
<evidence type="ECO:0000256" key="2">
    <source>
        <dbReference type="ARBA" id="ARBA00022723"/>
    </source>
</evidence>
<evidence type="ECO:0000256" key="1">
    <source>
        <dbReference type="ARBA" id="ARBA00022617"/>
    </source>
</evidence>
<name>A0AAW1NEY7_SAPOF</name>
<dbReference type="EMBL" id="JBDFQZ010000001">
    <property type="protein sequence ID" value="KAK9757294.1"/>
    <property type="molecule type" value="Genomic_DNA"/>
</dbReference>
<dbReference type="GO" id="GO:0004497">
    <property type="term" value="F:monooxygenase activity"/>
    <property type="evidence" value="ECO:0007669"/>
    <property type="project" value="UniProtKB-KW"/>
</dbReference>
<dbReference type="GO" id="GO:0020037">
    <property type="term" value="F:heme binding"/>
    <property type="evidence" value="ECO:0007669"/>
    <property type="project" value="InterPro"/>
</dbReference>
<evidence type="ECO:0000256" key="3">
    <source>
        <dbReference type="ARBA" id="ARBA00023002"/>
    </source>
</evidence>
<dbReference type="PANTHER" id="PTHR47947:SF19">
    <property type="entry name" value="CYTOCHROME P450 82C3-RELATED"/>
    <property type="match status" value="1"/>
</dbReference>
<keyword evidence="3" id="KW-0560">Oxidoreductase</keyword>
<dbReference type="Pfam" id="PF00067">
    <property type="entry name" value="p450"/>
    <property type="match status" value="1"/>
</dbReference>